<evidence type="ECO:0000313" key="7">
    <source>
        <dbReference type="Proteomes" id="UP000635606"/>
    </source>
</evidence>
<protein>
    <submittedName>
        <fullName evidence="6">Peptidase</fullName>
    </submittedName>
</protein>
<dbReference type="GO" id="GO:0016787">
    <property type="term" value="F:hydrolase activity"/>
    <property type="evidence" value="ECO:0007669"/>
    <property type="project" value="UniProtKB-KW"/>
</dbReference>
<feature type="signal peptide" evidence="3">
    <location>
        <begin position="1"/>
        <end position="22"/>
    </location>
</feature>
<evidence type="ECO:0000313" key="6">
    <source>
        <dbReference type="EMBL" id="GIJ69247.1"/>
    </source>
</evidence>
<dbReference type="Pfam" id="PF00561">
    <property type="entry name" value="Abhydrolase_1"/>
    <property type="match status" value="1"/>
</dbReference>
<proteinExistence type="inferred from homology"/>
<dbReference type="InterPro" id="IPR029058">
    <property type="entry name" value="AB_hydrolase_fold"/>
</dbReference>
<dbReference type="InterPro" id="IPR000073">
    <property type="entry name" value="AB_hydrolase_1"/>
</dbReference>
<dbReference type="Gene3D" id="3.40.50.1820">
    <property type="entry name" value="alpha/beta hydrolase"/>
    <property type="match status" value="1"/>
</dbReference>
<dbReference type="Pfam" id="PF08386">
    <property type="entry name" value="Abhydrolase_4"/>
    <property type="match status" value="1"/>
</dbReference>
<dbReference type="InterPro" id="IPR013595">
    <property type="entry name" value="Pept_S33_TAP-like_C"/>
</dbReference>
<feature type="chain" id="PRO_5039675734" evidence="3">
    <location>
        <begin position="23"/>
        <end position="458"/>
    </location>
</feature>
<accession>A0A8J3ZUJ8</accession>
<gene>
    <name evidence="6" type="ORF">Voc01_041640</name>
</gene>
<dbReference type="EMBL" id="BOPH01000058">
    <property type="protein sequence ID" value="GIJ69247.1"/>
    <property type="molecule type" value="Genomic_DNA"/>
</dbReference>
<dbReference type="SUPFAM" id="SSF53474">
    <property type="entry name" value="alpha/beta-Hydrolases"/>
    <property type="match status" value="1"/>
</dbReference>
<keyword evidence="3" id="KW-0732">Signal</keyword>
<keyword evidence="2" id="KW-0378">Hydrolase</keyword>
<dbReference type="RefSeq" id="WP_239160358.1">
    <property type="nucleotide sequence ID" value="NZ_BOPH01000058.1"/>
</dbReference>
<dbReference type="InterPro" id="IPR051601">
    <property type="entry name" value="Serine_prot/Carboxylest_S33"/>
</dbReference>
<evidence type="ECO:0000256" key="3">
    <source>
        <dbReference type="SAM" id="SignalP"/>
    </source>
</evidence>
<feature type="domain" description="AB hydrolase-1" evidence="4">
    <location>
        <begin position="77"/>
        <end position="261"/>
    </location>
</feature>
<dbReference type="Proteomes" id="UP000635606">
    <property type="component" value="Unassembled WGS sequence"/>
</dbReference>
<reference evidence="6" key="1">
    <citation type="submission" date="2021-01" db="EMBL/GenBank/DDBJ databases">
        <title>Whole genome shotgun sequence of Virgisporangium ochraceum NBRC 16418.</title>
        <authorList>
            <person name="Komaki H."/>
            <person name="Tamura T."/>
        </authorList>
    </citation>
    <scope>NUCLEOTIDE SEQUENCE</scope>
    <source>
        <strain evidence="6">NBRC 16418</strain>
    </source>
</reference>
<evidence type="ECO:0000256" key="1">
    <source>
        <dbReference type="ARBA" id="ARBA00010088"/>
    </source>
</evidence>
<comment type="similarity">
    <text evidence="1">Belongs to the peptidase S33 family.</text>
</comment>
<dbReference type="PANTHER" id="PTHR43248:SF25">
    <property type="entry name" value="AB HYDROLASE-1 DOMAIN-CONTAINING PROTEIN-RELATED"/>
    <property type="match status" value="1"/>
</dbReference>
<feature type="domain" description="Peptidase S33 tripeptidyl aminopeptidase-like C-terminal" evidence="5">
    <location>
        <begin position="359"/>
        <end position="453"/>
    </location>
</feature>
<comment type="caution">
    <text evidence="6">The sequence shown here is derived from an EMBL/GenBank/DDBJ whole genome shotgun (WGS) entry which is preliminary data.</text>
</comment>
<evidence type="ECO:0000259" key="5">
    <source>
        <dbReference type="Pfam" id="PF08386"/>
    </source>
</evidence>
<organism evidence="6 7">
    <name type="scientific">Virgisporangium ochraceum</name>
    <dbReference type="NCBI Taxonomy" id="65505"/>
    <lineage>
        <taxon>Bacteria</taxon>
        <taxon>Bacillati</taxon>
        <taxon>Actinomycetota</taxon>
        <taxon>Actinomycetes</taxon>
        <taxon>Micromonosporales</taxon>
        <taxon>Micromonosporaceae</taxon>
        <taxon>Virgisporangium</taxon>
    </lineage>
</organism>
<evidence type="ECO:0000259" key="4">
    <source>
        <dbReference type="Pfam" id="PF00561"/>
    </source>
</evidence>
<dbReference type="PANTHER" id="PTHR43248">
    <property type="entry name" value="2-SUCCINYL-6-HYDROXY-2,4-CYCLOHEXADIENE-1-CARBOXYLATE SYNTHASE"/>
    <property type="match status" value="1"/>
</dbReference>
<evidence type="ECO:0000256" key="2">
    <source>
        <dbReference type="ARBA" id="ARBA00022801"/>
    </source>
</evidence>
<keyword evidence="7" id="KW-1185">Reference proteome</keyword>
<sequence length="458" mass="49391">MRLIPVAILVIAMLGASAAASAGPPPPTIDWAPCAEDATAECGTLSVPVDWSKPGGPRLDLAVARRVTTDPARVGSLVFAPGGPGDPGRQRILTGMSRFSDELRRRFDIVSFDPRGVGRSAPATCSVTDRPAPLLTSQADFDTTVALNVELYRNCENVDHRDSVSAAHDLDALRAALGERKLTLHASSYGTLLGEMYAERYPHRVRAIVLESAMDHSVDTRGFLEPQARAVQDSFDEFARWCEATSDCALYGQDVRTVWHDVLGRATRGELGTVTPWDVRVTAFRAFYQPNWRGLAANLRSAHTGGGFTAAQLPPVAFPVFCGDWALPVRDYAEYAALMRRLADLSPDTGYPPAVFAVTLCLGWPEPPANPQHRLRVRGLSTPMMLLRSAHDPGTGDTWAANVARQAGPRNAVTVTYEGWGHGAYNPRTNPCATSVVDRYLVDLAVPAPGTTCPPVTP</sequence>
<name>A0A8J3ZUJ8_9ACTN</name>
<dbReference type="AlphaFoldDB" id="A0A8J3ZUJ8"/>